<dbReference type="PANTHER" id="PTHR43788:SF6">
    <property type="entry name" value="DNA HELICASE B"/>
    <property type="match status" value="1"/>
</dbReference>
<evidence type="ECO:0000313" key="5">
    <source>
        <dbReference type="Proteomes" id="UP000221080"/>
    </source>
</evidence>
<feature type="region of interest" description="Disordered" evidence="3">
    <location>
        <begin position="1247"/>
        <end position="1282"/>
    </location>
</feature>
<keyword evidence="6" id="KW-0347">Helicase</keyword>
<evidence type="ECO:0000256" key="3">
    <source>
        <dbReference type="SAM" id="MobiDB-lite"/>
    </source>
</evidence>
<gene>
    <name evidence="6" type="primary">helb</name>
</gene>
<feature type="region of interest" description="Disordered" evidence="3">
    <location>
        <begin position="1194"/>
        <end position="1228"/>
    </location>
</feature>
<organism evidence="5 6">
    <name type="scientific">Ictalurus punctatus</name>
    <name type="common">Channel catfish</name>
    <name type="synonym">Silurus punctatus</name>
    <dbReference type="NCBI Taxonomy" id="7998"/>
    <lineage>
        <taxon>Eukaryota</taxon>
        <taxon>Metazoa</taxon>
        <taxon>Chordata</taxon>
        <taxon>Craniata</taxon>
        <taxon>Vertebrata</taxon>
        <taxon>Euteleostomi</taxon>
        <taxon>Actinopterygii</taxon>
        <taxon>Neopterygii</taxon>
        <taxon>Teleostei</taxon>
        <taxon>Ostariophysi</taxon>
        <taxon>Siluriformes</taxon>
        <taxon>Ictaluridae</taxon>
        <taxon>Ictalurus</taxon>
    </lineage>
</organism>
<keyword evidence="2" id="KW-0067">ATP-binding</keyword>
<dbReference type="Pfam" id="PF13604">
    <property type="entry name" value="AAA_30"/>
    <property type="match status" value="1"/>
</dbReference>
<feature type="region of interest" description="Disordered" evidence="3">
    <location>
        <begin position="509"/>
        <end position="530"/>
    </location>
</feature>
<keyword evidence="6" id="KW-0378">Hydrolase</keyword>
<dbReference type="OrthoDB" id="416437at2759"/>
<dbReference type="InterPro" id="IPR050534">
    <property type="entry name" value="Coronavir_polyprotein_1ab"/>
</dbReference>
<dbReference type="KEGG" id="ipu:108279758"/>
<dbReference type="Proteomes" id="UP000221080">
    <property type="component" value="Chromosome 19"/>
</dbReference>
<dbReference type="Gene3D" id="2.30.30.940">
    <property type="match status" value="1"/>
</dbReference>
<accession>A0A9F7TS20</accession>
<dbReference type="Gene3D" id="3.40.50.300">
    <property type="entry name" value="P-loop containing nucleotide triphosphate hydrolases"/>
    <property type="match status" value="2"/>
</dbReference>
<proteinExistence type="predicted"/>
<dbReference type="GO" id="GO:2000042">
    <property type="term" value="P:negative regulation of double-strand break repair via homologous recombination"/>
    <property type="evidence" value="ECO:0007669"/>
    <property type="project" value="TreeGrafter"/>
</dbReference>
<sequence>MEKRLSYNNMSASKYVKLVGYILPPKTDNAAEESENDEGEEEPVPEFLDMKEMASVFSGGFMSQQSVPAADEVDFMFHGKKVRVKGRFPLRNPWWEISCGAQQHSRKLVVDGYPSYKLHTDLKNGWRTFVSLFLKECDVEPNFVTRFMQWLPEDRYVDLINVVEALHEFGENIKDTREEADYAKSNIWKSDAGFLVRAATIYPYIMKYLPTLLPGQFLNLLKKGKEEEEKQQSKIDEGNREGSPQKNNTSPLARLEELIKTDVWKFGFGYVSKTGYWRDTNQSSMQKRPRSAFLRVCSAALYRSVSSRLKRSTDWLYMSWEKHMLALILPGCFCYIFSQMFCSFNSFCFASCPVDFMFHGKKVRVKGRFPLRNPWWEISCGAQQHSRKLVVDGYPSYKLHTDLKNGWRTFVSLFLKECDVEPNFVTRFMQWLPEDRYVDLINVVEALHEFGENIKDTREEADYAKSNIWKSDAGFLVRAATIYPYIMKYLPTLLPGQFLNLLKKGKEEEEKQQSKIDEGNREGSPQKNNTSPLARLEELIKTDVWKFGFGYIMYKEFRLVRCETTLKDFMSCELFSKMSSEQQNALKVYHELKGYCSQFGHTYIDRTVLEEKMKMQEERIWEAVAFLRKHGVVIIEKQKIALRNLYKYEKEIAECLQQLIEGEPWKIDLDVRKVLLSAAHDLRESASGVHGPMDEEPEATSIKLDPDQVRAAEMMCANAVTVVSGKGGCGKTTVVSMIFKAAMKQQEKIREDDHDSTREEGEKKENSKEPLEVLLTAPTGRAASLLTKKTCFTAYTMHQVLWSYMLTKKQPSGEPINWKFANVRVLVVDEGSLVCVQILSSILSMLTKHAQLQKFIILGDIRQLPSIQPGNVLNDLFTSLKKVNWAIEMCTNHRAESELIVQNAGLIADMGVTKKFHNLNYDATVELGKKRTLPSPDKRFIEILLPEKENDDDLQNSIKCLLRGPAPGLVDHESSQFVAFKRTECALINELCCKHYCNHNTKTHKNKMNFQIGDKVCCTRNGYVTDIDKKDEAKDQEDEMDGSKSKKERLCNGEIFFITQDVTVKEDTARKCVKLRYLTLDNKQGEKLTVEYRELMRQCKLRHAWARTIHTFQGSEEKTIVYVLDSGIPQTWKHVYTAVTRGQSRVYVLAKKDGLENAIRRHVIKRNTRLEGHVVNLLHELGLADKDFLSQASQSQFNSPKRGYGFQTTQSTHESLSSPGPSQAYPGMRNLKNVTCQNLTDTGSMFGDLSFPKSASPSPCKRERTTDNCTMPSKQMKVDTPLGCSKLKSLSLNSITPRQLYPKAPQSHQDQ</sequence>
<dbReference type="PANTHER" id="PTHR43788">
    <property type="entry name" value="DNA2/NAM7 HELICASE FAMILY MEMBER"/>
    <property type="match status" value="1"/>
</dbReference>
<feature type="compositionally biased region" description="Basic and acidic residues" evidence="3">
    <location>
        <begin position="509"/>
        <end position="521"/>
    </location>
</feature>
<dbReference type="CDD" id="cd17933">
    <property type="entry name" value="DEXSc_RecD-like"/>
    <property type="match status" value="1"/>
</dbReference>
<feature type="compositionally biased region" description="Polar residues" evidence="3">
    <location>
        <begin position="1206"/>
        <end position="1221"/>
    </location>
</feature>
<dbReference type="Pfam" id="PF25894">
    <property type="entry name" value="WHD_HELB"/>
    <property type="match status" value="1"/>
</dbReference>
<reference evidence="6" key="2">
    <citation type="submission" date="2025-08" db="UniProtKB">
        <authorList>
            <consortium name="RefSeq"/>
        </authorList>
    </citation>
    <scope>IDENTIFICATION</scope>
    <source>
        <tissue evidence="6">Blood</tissue>
    </source>
</reference>
<dbReference type="RefSeq" id="XP_053544097.1">
    <property type="nucleotide sequence ID" value="XM_053688122.1"/>
</dbReference>
<dbReference type="InterPro" id="IPR058839">
    <property type="entry name" value="WHD_HELB"/>
</dbReference>
<evidence type="ECO:0000313" key="6">
    <source>
        <dbReference type="RefSeq" id="XP_053544097.1"/>
    </source>
</evidence>
<dbReference type="CDD" id="cd18809">
    <property type="entry name" value="SF1_C_RecD"/>
    <property type="match status" value="1"/>
</dbReference>
<dbReference type="CTD" id="92797"/>
<feature type="compositionally biased region" description="Polar residues" evidence="3">
    <location>
        <begin position="242"/>
        <end position="251"/>
    </location>
</feature>
<keyword evidence="1" id="KW-0547">Nucleotide-binding</keyword>
<reference evidence="5" key="1">
    <citation type="journal article" date="2016" name="Nat. Commun.">
        <title>The channel catfish genome sequence provides insights into the evolution of scale formation in teleosts.</title>
        <authorList>
            <person name="Liu Z."/>
            <person name="Liu S."/>
            <person name="Yao J."/>
            <person name="Bao L."/>
            <person name="Zhang J."/>
            <person name="Li Y."/>
            <person name="Jiang C."/>
            <person name="Sun L."/>
            <person name="Wang R."/>
            <person name="Zhang Y."/>
            <person name="Zhou T."/>
            <person name="Zeng Q."/>
            <person name="Fu Q."/>
            <person name="Gao S."/>
            <person name="Li N."/>
            <person name="Koren S."/>
            <person name="Jiang Y."/>
            <person name="Zimin A."/>
            <person name="Xu P."/>
            <person name="Phillippy A.M."/>
            <person name="Geng X."/>
            <person name="Song L."/>
            <person name="Sun F."/>
            <person name="Li C."/>
            <person name="Wang X."/>
            <person name="Chen A."/>
            <person name="Jin Y."/>
            <person name="Yuan Z."/>
            <person name="Yang Y."/>
            <person name="Tan S."/>
            <person name="Peatman E."/>
            <person name="Lu J."/>
            <person name="Qin Z."/>
            <person name="Dunham R."/>
            <person name="Li Z."/>
            <person name="Sonstegard T."/>
            <person name="Feng J."/>
            <person name="Danzmann R.G."/>
            <person name="Schroeder S."/>
            <person name="Scheffler B."/>
            <person name="Duke M.V."/>
            <person name="Ballard L."/>
            <person name="Kucuktas H."/>
            <person name="Kaltenboeck L."/>
            <person name="Liu H."/>
            <person name="Armbruster J."/>
            <person name="Xie Y."/>
            <person name="Kirby M.L."/>
            <person name="Tian Y."/>
            <person name="Flanagan M.E."/>
            <person name="Mu W."/>
            <person name="Waldbieser G.C."/>
        </authorList>
    </citation>
    <scope>NUCLEOTIDE SEQUENCE [LARGE SCALE GENOMIC DNA]</scope>
    <source>
        <strain evidence="5">SDA103</strain>
    </source>
</reference>
<dbReference type="GeneID" id="108279758"/>
<dbReference type="GO" id="GO:0017116">
    <property type="term" value="F:single-stranded DNA helicase activity"/>
    <property type="evidence" value="ECO:0007669"/>
    <property type="project" value="TreeGrafter"/>
</dbReference>
<protein>
    <submittedName>
        <fullName evidence="6">DNA helicase B</fullName>
    </submittedName>
</protein>
<feature type="compositionally biased region" description="Basic and acidic residues" evidence="3">
    <location>
        <begin position="228"/>
        <end position="240"/>
    </location>
</feature>
<feature type="region of interest" description="Disordered" evidence="3">
    <location>
        <begin position="746"/>
        <end position="770"/>
    </location>
</feature>
<evidence type="ECO:0000259" key="4">
    <source>
        <dbReference type="Pfam" id="PF25894"/>
    </source>
</evidence>
<keyword evidence="5" id="KW-1185">Reference proteome</keyword>
<dbReference type="InterPro" id="IPR027417">
    <property type="entry name" value="P-loop_NTPase"/>
</dbReference>
<evidence type="ECO:0000256" key="1">
    <source>
        <dbReference type="ARBA" id="ARBA00022741"/>
    </source>
</evidence>
<name>A0A9F7TS20_ICTPU</name>
<feature type="region of interest" description="Disordered" evidence="3">
    <location>
        <begin position="228"/>
        <end position="251"/>
    </location>
</feature>
<evidence type="ECO:0000256" key="2">
    <source>
        <dbReference type="ARBA" id="ARBA00022840"/>
    </source>
</evidence>
<feature type="domain" description="DNA helicase B winged helix" evidence="4">
    <location>
        <begin position="536"/>
        <end position="642"/>
    </location>
</feature>
<dbReference type="GO" id="GO:0005524">
    <property type="term" value="F:ATP binding"/>
    <property type="evidence" value="ECO:0007669"/>
    <property type="project" value="UniProtKB-KW"/>
</dbReference>
<dbReference type="SUPFAM" id="SSF52540">
    <property type="entry name" value="P-loop containing nucleoside triphosphate hydrolases"/>
    <property type="match status" value="2"/>
</dbReference>